<dbReference type="InterPro" id="IPR005475">
    <property type="entry name" value="Transketolase-like_Pyr-bd"/>
</dbReference>
<organism evidence="15">
    <name type="scientific">Culex tarsalis</name>
    <name type="common">Encephalitis mosquito</name>
    <dbReference type="NCBI Taxonomy" id="7177"/>
    <lineage>
        <taxon>Eukaryota</taxon>
        <taxon>Metazoa</taxon>
        <taxon>Ecdysozoa</taxon>
        <taxon>Arthropoda</taxon>
        <taxon>Hexapoda</taxon>
        <taxon>Insecta</taxon>
        <taxon>Pterygota</taxon>
        <taxon>Neoptera</taxon>
        <taxon>Endopterygota</taxon>
        <taxon>Diptera</taxon>
        <taxon>Nematocera</taxon>
        <taxon>Culicoidea</taxon>
        <taxon>Culicidae</taxon>
        <taxon>Culicinae</taxon>
        <taxon>Culicini</taxon>
        <taxon>Culex</taxon>
        <taxon>Culex</taxon>
    </lineage>
</organism>
<dbReference type="Pfam" id="PF00456">
    <property type="entry name" value="Transketolase_N"/>
    <property type="match status" value="1"/>
</dbReference>
<evidence type="ECO:0000256" key="4">
    <source>
        <dbReference type="ARBA" id="ARBA00001946"/>
    </source>
</evidence>
<comment type="cofactor">
    <cofactor evidence="4">
        <name>Mg(2+)</name>
        <dbReference type="ChEBI" id="CHEBI:18420"/>
    </cofactor>
</comment>
<dbReference type="GO" id="GO:0005737">
    <property type="term" value="C:cytoplasm"/>
    <property type="evidence" value="ECO:0007669"/>
    <property type="project" value="UniProtKB-ARBA"/>
</dbReference>
<dbReference type="PANTHER" id="PTHR43195:SF1">
    <property type="entry name" value="FI06132P-RELATED"/>
    <property type="match status" value="1"/>
</dbReference>
<dbReference type="Gene3D" id="3.40.50.970">
    <property type="match status" value="2"/>
</dbReference>
<evidence type="ECO:0000256" key="2">
    <source>
        <dbReference type="ARBA" id="ARBA00001936"/>
    </source>
</evidence>
<dbReference type="GO" id="GO:0046872">
    <property type="term" value="F:metal ion binding"/>
    <property type="evidence" value="ECO:0007669"/>
    <property type="project" value="UniProtKB-KW"/>
</dbReference>
<comment type="similarity">
    <text evidence="6">Belongs to the transketolase family.</text>
</comment>
<evidence type="ECO:0000259" key="14">
    <source>
        <dbReference type="SMART" id="SM00861"/>
    </source>
</evidence>
<evidence type="ECO:0000256" key="8">
    <source>
        <dbReference type="ARBA" id="ARBA00013152"/>
    </source>
</evidence>
<evidence type="ECO:0000256" key="10">
    <source>
        <dbReference type="ARBA" id="ARBA00022723"/>
    </source>
</evidence>
<evidence type="ECO:0000256" key="11">
    <source>
        <dbReference type="ARBA" id="ARBA00022837"/>
    </source>
</evidence>
<accession>A0A1Q3FEA2</accession>
<evidence type="ECO:0000256" key="3">
    <source>
        <dbReference type="ARBA" id="ARBA00001941"/>
    </source>
</evidence>
<dbReference type="Pfam" id="PF02780">
    <property type="entry name" value="Transketolase_C"/>
    <property type="match status" value="1"/>
</dbReference>
<keyword evidence="13" id="KW-0786">Thiamine pyrophosphate</keyword>
<dbReference type="FunFam" id="3.40.50.970:FF:000033">
    <property type="entry name" value="Transketolase isoform 1"/>
    <property type="match status" value="1"/>
</dbReference>
<dbReference type="InterPro" id="IPR033248">
    <property type="entry name" value="Transketolase_C"/>
</dbReference>
<dbReference type="Pfam" id="PF02779">
    <property type="entry name" value="Transket_pyr"/>
    <property type="match status" value="1"/>
</dbReference>
<comment type="cofactor">
    <cofactor evidence="3">
        <name>Co(2+)</name>
        <dbReference type="ChEBI" id="CHEBI:48828"/>
    </cofactor>
</comment>
<dbReference type="InterPro" id="IPR009014">
    <property type="entry name" value="Transketo_C/PFOR_II"/>
</dbReference>
<evidence type="ECO:0000256" key="7">
    <source>
        <dbReference type="ARBA" id="ARBA00011738"/>
    </source>
</evidence>
<dbReference type="InterPro" id="IPR005474">
    <property type="entry name" value="Transketolase_N"/>
</dbReference>
<dbReference type="CDD" id="cd07033">
    <property type="entry name" value="TPP_PYR_DXS_TK_like"/>
    <property type="match status" value="1"/>
</dbReference>
<evidence type="ECO:0000256" key="1">
    <source>
        <dbReference type="ARBA" id="ARBA00001913"/>
    </source>
</evidence>
<keyword evidence="10" id="KW-0479">Metal-binding</keyword>
<dbReference type="InterPro" id="IPR020826">
    <property type="entry name" value="Transketolase_BS"/>
</dbReference>
<dbReference type="Gene3D" id="3.40.50.920">
    <property type="match status" value="1"/>
</dbReference>
<evidence type="ECO:0000313" key="15">
    <source>
        <dbReference type="EMBL" id="JAV25885.1"/>
    </source>
</evidence>
<evidence type="ECO:0000256" key="13">
    <source>
        <dbReference type="ARBA" id="ARBA00023052"/>
    </source>
</evidence>
<evidence type="ECO:0000256" key="6">
    <source>
        <dbReference type="ARBA" id="ARBA00007131"/>
    </source>
</evidence>
<sequence>MPTYHKPESKTIQELKDVAHKLRIHSINSTQASKSGHPTSCASIAEIMSVLFFNTMRYKISAPRDASSDRFILSKGHAAPILYAAWAEAGLFPVADLNNLRKIDSDLEGHPTPRLNFIDVGTGSLGQGVAVACGMSYVGKNIDKADYRTYVLVGDGESAEGSVWESLHFAGHYKLDNLCVIFDVNRLGQSEPTSLQHQMEVYRKRLDAFGFNAIVVDGHDVEELCKAFFEASSTKDRPTAIIAKTYKGKHFPKIEDLENWHGKPLGDSANAVVEHLQGLIRNAGPIQIAPPSPQKDSAKKVNISNVQLATPPAYQLGESVATRLAYGTALAKIAMNNDRVIALDGDTKNSTYSDKLRKAFPDRFIECFIAEQNLCGVAIGAACRDRTIAFVSTFATFFTRAFDQIRMGAISQTNVNFVGSHCGVSIGEDGPSQMGLEDIAMFRTIPGSTVFYPSDAVSTERAVEIAANTKGVCFIRTSRPNTAVIYDNNEPFHIGKAKIVKQSANDTVLLIGAGITLYEALNAATELEKSGVHCRVMDPFTVKPIDAEAIVQHAAACGGRIVVVEDHYKQGGLGEAVLSTVAGQRNVVVKHLGVEQIPRSGPPTVLIDMFGISARCIVAAVHDILKL</sequence>
<keyword evidence="9" id="KW-0808">Transferase</keyword>
<comment type="cofactor">
    <cofactor evidence="5">
        <name>thiamine diphosphate</name>
        <dbReference type="ChEBI" id="CHEBI:58937"/>
    </cofactor>
</comment>
<dbReference type="AlphaFoldDB" id="A0A1Q3FEA2"/>
<dbReference type="NCBIfam" id="NF004559">
    <property type="entry name" value="PRK05899.2-5"/>
    <property type="match status" value="1"/>
</dbReference>
<dbReference type="EC" id="2.2.1.1" evidence="8"/>
<evidence type="ECO:0000256" key="5">
    <source>
        <dbReference type="ARBA" id="ARBA00001964"/>
    </source>
</evidence>
<keyword evidence="12" id="KW-0460">Magnesium</keyword>
<dbReference type="FunFam" id="3.40.50.970:FF:000028">
    <property type="entry name" value="Transketolase isoform 1"/>
    <property type="match status" value="1"/>
</dbReference>
<dbReference type="SMART" id="SM00861">
    <property type="entry name" value="Transket_pyr"/>
    <property type="match status" value="1"/>
</dbReference>
<dbReference type="GO" id="GO:0004802">
    <property type="term" value="F:transketolase activity"/>
    <property type="evidence" value="ECO:0007669"/>
    <property type="project" value="UniProtKB-EC"/>
</dbReference>
<name>A0A1Q3FEA2_CULTA</name>
<protein>
    <recommendedName>
        <fullName evidence="8">transketolase</fullName>
        <ecNumber evidence="8">2.2.1.1</ecNumber>
    </recommendedName>
</protein>
<dbReference type="CDD" id="cd02012">
    <property type="entry name" value="TPP_TK"/>
    <property type="match status" value="1"/>
</dbReference>
<comment type="cofactor">
    <cofactor evidence="1">
        <name>Ca(2+)</name>
        <dbReference type="ChEBI" id="CHEBI:29108"/>
    </cofactor>
</comment>
<dbReference type="SUPFAM" id="SSF52922">
    <property type="entry name" value="TK C-terminal domain-like"/>
    <property type="match status" value="1"/>
</dbReference>
<comment type="cofactor">
    <cofactor evidence="2">
        <name>Mn(2+)</name>
        <dbReference type="ChEBI" id="CHEBI:29035"/>
    </cofactor>
</comment>
<evidence type="ECO:0000256" key="9">
    <source>
        <dbReference type="ARBA" id="ARBA00022679"/>
    </source>
</evidence>
<keyword evidence="11" id="KW-0106">Calcium</keyword>
<dbReference type="SUPFAM" id="SSF52518">
    <property type="entry name" value="Thiamin diphosphate-binding fold (THDP-binding)"/>
    <property type="match status" value="2"/>
</dbReference>
<dbReference type="GO" id="GO:0030976">
    <property type="term" value="F:thiamine pyrophosphate binding"/>
    <property type="evidence" value="ECO:0007669"/>
    <property type="project" value="TreeGrafter"/>
</dbReference>
<dbReference type="PROSITE" id="PS00802">
    <property type="entry name" value="TRANSKETOLASE_2"/>
    <property type="match status" value="1"/>
</dbReference>
<dbReference type="PANTHER" id="PTHR43195">
    <property type="entry name" value="TRANSKETOLASE"/>
    <property type="match status" value="1"/>
</dbReference>
<proteinExistence type="inferred from homology"/>
<dbReference type="EMBL" id="GFDL01009160">
    <property type="protein sequence ID" value="JAV25885.1"/>
    <property type="molecule type" value="Transcribed_RNA"/>
</dbReference>
<dbReference type="InterPro" id="IPR051424">
    <property type="entry name" value="Transketolase-like"/>
</dbReference>
<comment type="subunit">
    <text evidence="7">Homodimer.</text>
</comment>
<dbReference type="InterPro" id="IPR029061">
    <property type="entry name" value="THDP-binding"/>
</dbReference>
<reference evidence="15" key="1">
    <citation type="submission" date="2017-01" db="EMBL/GenBank/DDBJ databases">
        <title>A deep insight into the sialotranscriptome of adult male and female Cluex tarsalis mosquitoes.</title>
        <authorList>
            <person name="Ribeiro J.M."/>
            <person name="Moreira F."/>
            <person name="Bernard K.A."/>
            <person name="Calvo E."/>
        </authorList>
    </citation>
    <scope>NUCLEOTIDE SEQUENCE</scope>
    <source>
        <strain evidence="15">Kern County</strain>
        <tissue evidence="15">Salivary glands</tissue>
    </source>
</reference>
<feature type="domain" description="Transketolase-like pyrimidine-binding" evidence="14">
    <location>
        <begin position="320"/>
        <end position="484"/>
    </location>
</feature>
<evidence type="ECO:0000256" key="12">
    <source>
        <dbReference type="ARBA" id="ARBA00022842"/>
    </source>
</evidence>